<evidence type="ECO:0000256" key="5">
    <source>
        <dbReference type="ARBA" id="ARBA00038359"/>
    </source>
</evidence>
<evidence type="ECO:0000313" key="10">
    <source>
        <dbReference type="Proteomes" id="UP000030651"/>
    </source>
</evidence>
<evidence type="ECO:0000256" key="7">
    <source>
        <dbReference type="SAM" id="Phobius"/>
    </source>
</evidence>
<protein>
    <recommendedName>
        <fullName evidence="8">Rhodopsin domain-containing protein</fullName>
    </recommendedName>
</protein>
<dbReference type="InterPro" id="IPR052337">
    <property type="entry name" value="SAT4-like"/>
</dbReference>
<organism evidence="9 10">
    <name type="scientific">Pestalotiopsis fici (strain W106-1 / CGMCC3.15140)</name>
    <dbReference type="NCBI Taxonomy" id="1229662"/>
    <lineage>
        <taxon>Eukaryota</taxon>
        <taxon>Fungi</taxon>
        <taxon>Dikarya</taxon>
        <taxon>Ascomycota</taxon>
        <taxon>Pezizomycotina</taxon>
        <taxon>Sordariomycetes</taxon>
        <taxon>Xylariomycetidae</taxon>
        <taxon>Amphisphaeriales</taxon>
        <taxon>Sporocadaceae</taxon>
        <taxon>Pestalotiopsis</taxon>
    </lineage>
</organism>
<keyword evidence="2 7" id="KW-0812">Transmembrane</keyword>
<feature type="transmembrane region" description="Helical" evidence="7">
    <location>
        <begin position="158"/>
        <end position="177"/>
    </location>
</feature>
<dbReference type="InterPro" id="IPR049326">
    <property type="entry name" value="Rhodopsin_dom_fungi"/>
</dbReference>
<feature type="transmembrane region" description="Helical" evidence="7">
    <location>
        <begin position="204"/>
        <end position="229"/>
    </location>
</feature>
<comment type="subcellular location">
    <subcellularLocation>
        <location evidence="1">Membrane</location>
        <topology evidence="1">Multi-pass membrane protein</topology>
    </subcellularLocation>
</comment>
<dbReference type="Proteomes" id="UP000030651">
    <property type="component" value="Unassembled WGS sequence"/>
</dbReference>
<evidence type="ECO:0000259" key="8">
    <source>
        <dbReference type="Pfam" id="PF20684"/>
    </source>
</evidence>
<dbReference type="OMA" id="KWAYGSQ"/>
<sequence length="412" mass="46008">MGTEVSAANLAKVQAAVTETWTLYAFGSLAIVLRVYSRTRLVGLAGYHADDYLVWFGWVSKVSQGNYVIRAHTVQICYTIMTVAAHIVGATGDTSYLGTESDRLSLVQDSPDEAAQRQLGTKWFLIGWFTYIGLIWTLKMNMLFLYQRIVGHLWVRKSILPAMIIVGTSAIAMWVLLATACRPFNHLWQIYPDPGAYCFPQSSLFLITILVVNLVTDFCILLIPIPIIIPLKVSPTRKVGLTILFGAGIFTMVAAILRVHFVVEEHKGEEAAIWSCREDIVAIMIGQATMIRPFFTTRFWGSNPRSSSYQNKPSNGESNGNEVTLQTIGAKRSRPPFWKLGDPYDTTTIATVNESEEVIMGENLDRSSPMVPNNTDPSGISVKHTIEQTTSTRDHDSDRRPEWIGNNRWSPV</sequence>
<feature type="region of interest" description="Disordered" evidence="6">
    <location>
        <begin position="365"/>
        <end position="412"/>
    </location>
</feature>
<evidence type="ECO:0000256" key="6">
    <source>
        <dbReference type="SAM" id="MobiDB-lite"/>
    </source>
</evidence>
<dbReference type="InParanoid" id="W3XCE9"/>
<feature type="transmembrane region" description="Helical" evidence="7">
    <location>
        <begin position="241"/>
        <end position="261"/>
    </location>
</feature>
<evidence type="ECO:0000256" key="2">
    <source>
        <dbReference type="ARBA" id="ARBA00022692"/>
    </source>
</evidence>
<keyword evidence="10" id="KW-1185">Reference proteome</keyword>
<feature type="compositionally biased region" description="Basic and acidic residues" evidence="6">
    <location>
        <begin position="392"/>
        <end position="402"/>
    </location>
</feature>
<dbReference type="GeneID" id="19269740"/>
<dbReference type="KEGG" id="pfy:PFICI_04727"/>
<accession>W3XCE9</accession>
<dbReference type="AlphaFoldDB" id="W3XCE9"/>
<evidence type="ECO:0000256" key="1">
    <source>
        <dbReference type="ARBA" id="ARBA00004141"/>
    </source>
</evidence>
<gene>
    <name evidence="9" type="ORF">PFICI_04727</name>
</gene>
<dbReference type="PANTHER" id="PTHR33048">
    <property type="entry name" value="PTH11-LIKE INTEGRAL MEMBRANE PROTEIN (AFU_ORTHOLOGUE AFUA_5G11245)"/>
    <property type="match status" value="1"/>
</dbReference>
<dbReference type="Pfam" id="PF20684">
    <property type="entry name" value="Fung_rhodopsin"/>
    <property type="match status" value="1"/>
</dbReference>
<dbReference type="PANTHER" id="PTHR33048:SF2">
    <property type="entry name" value="SRPK"/>
    <property type="match status" value="1"/>
</dbReference>
<name>W3XCE9_PESFW</name>
<reference evidence="10" key="1">
    <citation type="journal article" date="2015" name="BMC Genomics">
        <title>Genomic and transcriptomic analysis of the endophytic fungus Pestalotiopsis fici reveals its lifestyle and high potential for synthesis of natural products.</title>
        <authorList>
            <person name="Wang X."/>
            <person name="Zhang X."/>
            <person name="Liu L."/>
            <person name="Xiang M."/>
            <person name="Wang W."/>
            <person name="Sun X."/>
            <person name="Che Y."/>
            <person name="Guo L."/>
            <person name="Liu G."/>
            <person name="Guo L."/>
            <person name="Wang C."/>
            <person name="Yin W.B."/>
            <person name="Stadler M."/>
            <person name="Zhang X."/>
            <person name="Liu X."/>
        </authorList>
    </citation>
    <scope>NUCLEOTIDE SEQUENCE [LARGE SCALE GENOMIC DNA]</scope>
    <source>
        <strain evidence="10">W106-1 / CGMCC3.15140</strain>
    </source>
</reference>
<keyword evidence="4 7" id="KW-0472">Membrane</keyword>
<feature type="transmembrane region" description="Helical" evidence="7">
    <location>
        <begin position="123"/>
        <end position="146"/>
    </location>
</feature>
<proteinExistence type="inferred from homology"/>
<comment type="similarity">
    <text evidence="5">Belongs to the SAT4 family.</text>
</comment>
<evidence type="ECO:0000313" key="9">
    <source>
        <dbReference type="EMBL" id="ETS82851.1"/>
    </source>
</evidence>
<dbReference type="HOGENOM" id="CLU_019101_0_0_1"/>
<feature type="domain" description="Rhodopsin" evidence="8">
    <location>
        <begin position="33"/>
        <end position="295"/>
    </location>
</feature>
<dbReference type="eggNOG" id="ENOG502RT2N">
    <property type="taxonomic scope" value="Eukaryota"/>
</dbReference>
<dbReference type="RefSeq" id="XP_007831499.1">
    <property type="nucleotide sequence ID" value="XM_007833308.1"/>
</dbReference>
<dbReference type="OrthoDB" id="4329349at2759"/>
<dbReference type="EMBL" id="KI912111">
    <property type="protein sequence ID" value="ETS82851.1"/>
    <property type="molecule type" value="Genomic_DNA"/>
</dbReference>
<keyword evidence="3 7" id="KW-1133">Transmembrane helix</keyword>
<dbReference type="GO" id="GO:0016020">
    <property type="term" value="C:membrane"/>
    <property type="evidence" value="ECO:0007669"/>
    <property type="project" value="UniProtKB-SubCell"/>
</dbReference>
<evidence type="ECO:0000256" key="3">
    <source>
        <dbReference type="ARBA" id="ARBA00022989"/>
    </source>
</evidence>
<evidence type="ECO:0000256" key="4">
    <source>
        <dbReference type="ARBA" id="ARBA00023136"/>
    </source>
</evidence>